<accession>A0A806CAY4</accession>
<keyword evidence="2" id="KW-1185">Reference proteome</keyword>
<dbReference type="EMBL" id="CP001518">
    <property type="protein sequence ID" value="ACN93356.1"/>
    <property type="molecule type" value="Genomic_DNA"/>
</dbReference>
<evidence type="ECO:0000313" key="2">
    <source>
        <dbReference type="Proteomes" id="UP000006166"/>
    </source>
</evidence>
<reference evidence="1 2" key="1">
    <citation type="journal article" date="2011" name="J. Bacteriol.">
        <title>Whole genome sequence of an unusual Borrelia burgdorferi sensu lato isolate.</title>
        <authorList>
            <person name="Casjens S.R."/>
            <person name="Fraser-Liggett C.M."/>
            <person name="Mongodin E.F."/>
            <person name="Qiu W.G."/>
            <person name="Dunn J.J."/>
            <person name="Luft B.J."/>
            <person name="Schutzer S.E."/>
        </authorList>
    </citation>
    <scope>NUCLEOTIDE SEQUENCE [LARGE SCALE GENOMIC DNA]</scope>
    <source>
        <strain evidence="1 2">SV1</strain>
    </source>
</reference>
<dbReference type="AlphaFoldDB" id="A0A806CAY4"/>
<sequence>MRKEKLSELDDEYIKEIKFLKQVQSKRQISGEEFQKRLRDIQTEYKTKKDIETTQLTKTEESKKLKVERKNKLSKLETE</sequence>
<evidence type="ECO:0000313" key="1">
    <source>
        <dbReference type="EMBL" id="ACN93356.1"/>
    </source>
</evidence>
<dbReference type="Proteomes" id="UP000006166">
    <property type="component" value="Plasmid SV1_lp28-2"/>
</dbReference>
<protein>
    <submittedName>
        <fullName evidence="1">Uncharacterized protein</fullName>
    </submittedName>
</protein>
<dbReference type="RefSeq" id="WP_012615142.1">
    <property type="nucleotide sequence ID" value="NC_012239.1"/>
</dbReference>
<keyword evidence="1" id="KW-0614">Plasmid</keyword>
<organism evidence="1 2">
    <name type="scientific">Borreliella finlandensis</name>
    <dbReference type="NCBI Taxonomy" id="498741"/>
    <lineage>
        <taxon>Bacteria</taxon>
        <taxon>Pseudomonadati</taxon>
        <taxon>Spirochaetota</taxon>
        <taxon>Spirochaetia</taxon>
        <taxon>Spirochaetales</taxon>
        <taxon>Borreliaceae</taxon>
        <taxon>Borreliella</taxon>
    </lineage>
</organism>
<gene>
    <name evidence="1" type="ORF">BSV1_G12</name>
</gene>
<name>A0A806CAY4_9SPIR</name>
<geneLocation type="plasmid" evidence="1 2">
    <name>SV1_lp28-2</name>
</geneLocation>
<proteinExistence type="predicted"/>